<evidence type="ECO:0000256" key="1">
    <source>
        <dbReference type="SAM" id="MobiDB-lite"/>
    </source>
</evidence>
<organism evidence="2 3">
    <name type="scientific">Ensete ventricosum</name>
    <name type="common">Abyssinian banana</name>
    <name type="synonym">Musa ensete</name>
    <dbReference type="NCBI Taxonomy" id="4639"/>
    <lineage>
        <taxon>Eukaryota</taxon>
        <taxon>Viridiplantae</taxon>
        <taxon>Streptophyta</taxon>
        <taxon>Embryophyta</taxon>
        <taxon>Tracheophyta</taxon>
        <taxon>Spermatophyta</taxon>
        <taxon>Magnoliopsida</taxon>
        <taxon>Liliopsida</taxon>
        <taxon>Zingiberales</taxon>
        <taxon>Musaceae</taxon>
        <taxon>Ensete</taxon>
    </lineage>
</organism>
<proteinExistence type="predicted"/>
<name>A0A426YQ76_ENSVE</name>
<feature type="region of interest" description="Disordered" evidence="1">
    <location>
        <begin position="182"/>
        <end position="207"/>
    </location>
</feature>
<sequence length="207" mass="22809">RQQSSFPVSGLCVLTPSPPVSSLVIASLSLLINTTDTSPDDAKIPRTPSLPLLSTLLLKRRSLCRDPPSFFRNHLRPTSQICQIYLPSSAATSSSCDQEKPLPRHRCFPTLDDAATDSSHHRQVGTVNLSIPPSLGRYWDKRWLLCPCLGYKPMLLGVWYVRSSRSPTRSSTFVTSSLATASLPSTANPQQPPTFSSFHHRAPDAHF</sequence>
<accession>A0A426YQ76</accession>
<dbReference type="AlphaFoldDB" id="A0A426YQ76"/>
<dbReference type="EMBL" id="AMZH03010903">
    <property type="protein sequence ID" value="RRT53862.1"/>
    <property type="molecule type" value="Genomic_DNA"/>
</dbReference>
<dbReference type="Proteomes" id="UP000287651">
    <property type="component" value="Unassembled WGS sequence"/>
</dbReference>
<reference evidence="2 3" key="1">
    <citation type="journal article" date="2014" name="Agronomy (Basel)">
        <title>A Draft Genome Sequence for Ensete ventricosum, the Drought-Tolerant Tree Against Hunger.</title>
        <authorList>
            <person name="Harrison J."/>
            <person name="Moore K.A."/>
            <person name="Paszkiewicz K."/>
            <person name="Jones T."/>
            <person name="Grant M."/>
            <person name="Ambacheew D."/>
            <person name="Muzemil S."/>
            <person name="Studholme D.J."/>
        </authorList>
    </citation>
    <scope>NUCLEOTIDE SEQUENCE [LARGE SCALE GENOMIC DNA]</scope>
</reference>
<evidence type="ECO:0000313" key="2">
    <source>
        <dbReference type="EMBL" id="RRT53862.1"/>
    </source>
</evidence>
<comment type="caution">
    <text evidence="2">The sequence shown here is derived from an EMBL/GenBank/DDBJ whole genome shotgun (WGS) entry which is preliminary data.</text>
</comment>
<evidence type="ECO:0000313" key="3">
    <source>
        <dbReference type="Proteomes" id="UP000287651"/>
    </source>
</evidence>
<protein>
    <submittedName>
        <fullName evidence="2">Uncharacterized protein</fullName>
    </submittedName>
</protein>
<feature type="non-terminal residue" evidence="2">
    <location>
        <position position="1"/>
    </location>
</feature>
<gene>
    <name evidence="2" type="ORF">B296_00047446</name>
</gene>